<keyword evidence="1" id="KW-0812">Transmembrane</keyword>
<keyword evidence="3" id="KW-0548">Nucleotidyltransferase</keyword>
<reference evidence="3" key="1">
    <citation type="journal article" date="2021" name="PeerJ">
        <title>Extensive microbial diversity within the chicken gut microbiome revealed by metagenomics and culture.</title>
        <authorList>
            <person name="Gilroy R."/>
            <person name="Ravi A."/>
            <person name="Getino M."/>
            <person name="Pursley I."/>
            <person name="Horton D.L."/>
            <person name="Alikhan N.F."/>
            <person name="Baker D."/>
            <person name="Gharbi K."/>
            <person name="Hall N."/>
            <person name="Watson M."/>
            <person name="Adriaenssens E.M."/>
            <person name="Foster-Nyarko E."/>
            <person name="Jarju S."/>
            <person name="Secka A."/>
            <person name="Antonio M."/>
            <person name="Oren A."/>
            <person name="Chaudhuri R.R."/>
            <person name="La Ragione R."/>
            <person name="Hildebrand F."/>
            <person name="Pallen M.J."/>
        </authorList>
    </citation>
    <scope>NUCLEOTIDE SEQUENCE</scope>
    <source>
        <strain evidence="3">ChiHjej8B7-3636</strain>
    </source>
</reference>
<dbReference type="GO" id="GO:0004792">
    <property type="term" value="F:thiosulfate-cyanide sulfurtransferase activity"/>
    <property type="evidence" value="ECO:0007669"/>
    <property type="project" value="TreeGrafter"/>
</dbReference>
<accession>A0A9D2H363</accession>
<name>A0A9D2H363_9MICO</name>
<feature type="domain" description="THIF-type NAD/FAD binding fold" evidence="2">
    <location>
        <begin position="20"/>
        <end position="86"/>
    </location>
</feature>
<keyword evidence="3" id="KW-0808">Transferase</keyword>
<dbReference type="PANTHER" id="PTHR10953">
    <property type="entry name" value="UBIQUITIN-ACTIVATING ENZYME E1"/>
    <property type="match status" value="1"/>
</dbReference>
<dbReference type="Gene3D" id="3.40.50.720">
    <property type="entry name" value="NAD(P)-binding Rossmann-like Domain"/>
    <property type="match status" value="1"/>
</dbReference>
<evidence type="ECO:0000256" key="1">
    <source>
        <dbReference type="SAM" id="Phobius"/>
    </source>
</evidence>
<feature type="transmembrane region" description="Helical" evidence="1">
    <location>
        <begin position="42"/>
        <end position="69"/>
    </location>
</feature>
<dbReference type="InterPro" id="IPR000594">
    <property type="entry name" value="ThiF_NAD_FAD-bd"/>
</dbReference>
<dbReference type="PANTHER" id="PTHR10953:SF102">
    <property type="entry name" value="ADENYLYLTRANSFERASE AND SULFURTRANSFERASE MOCS3"/>
    <property type="match status" value="1"/>
</dbReference>
<dbReference type="AlphaFoldDB" id="A0A9D2H363"/>
<dbReference type="InterPro" id="IPR035985">
    <property type="entry name" value="Ubiquitin-activating_enz"/>
</dbReference>
<feature type="non-terminal residue" evidence="3">
    <location>
        <position position="88"/>
    </location>
</feature>
<evidence type="ECO:0000259" key="2">
    <source>
        <dbReference type="Pfam" id="PF00899"/>
    </source>
</evidence>
<evidence type="ECO:0000313" key="4">
    <source>
        <dbReference type="Proteomes" id="UP000824220"/>
    </source>
</evidence>
<dbReference type="Pfam" id="PF00899">
    <property type="entry name" value="ThiF"/>
    <property type="match status" value="1"/>
</dbReference>
<dbReference type="Proteomes" id="UP000824220">
    <property type="component" value="Unassembled WGS sequence"/>
</dbReference>
<evidence type="ECO:0000313" key="3">
    <source>
        <dbReference type="EMBL" id="HJA03772.1"/>
    </source>
</evidence>
<proteinExistence type="predicted"/>
<keyword evidence="1" id="KW-1133">Transmembrane helix</keyword>
<dbReference type="SUPFAM" id="SSF69572">
    <property type="entry name" value="Activating enzymes of the ubiquitin-like proteins"/>
    <property type="match status" value="1"/>
</dbReference>
<sequence length="88" mass="8879">MSAPLVAAATELSAAELARYARQIVIPGVGLDAQRRLKAARVLVIGAGGLGSPVLLYLAAAGVGVIGIVDDDAVDASNLHRQVIHGTP</sequence>
<dbReference type="EMBL" id="DXAM01000041">
    <property type="protein sequence ID" value="HJA03772.1"/>
    <property type="molecule type" value="Genomic_DNA"/>
</dbReference>
<protein>
    <submittedName>
        <fullName evidence="3">ThiF family adenylyltransferase</fullName>
    </submittedName>
</protein>
<dbReference type="GO" id="GO:0016779">
    <property type="term" value="F:nucleotidyltransferase activity"/>
    <property type="evidence" value="ECO:0007669"/>
    <property type="project" value="UniProtKB-KW"/>
</dbReference>
<dbReference type="GO" id="GO:0008641">
    <property type="term" value="F:ubiquitin-like modifier activating enzyme activity"/>
    <property type="evidence" value="ECO:0007669"/>
    <property type="project" value="InterPro"/>
</dbReference>
<dbReference type="GO" id="GO:0008146">
    <property type="term" value="F:sulfotransferase activity"/>
    <property type="evidence" value="ECO:0007669"/>
    <property type="project" value="TreeGrafter"/>
</dbReference>
<keyword evidence="1" id="KW-0472">Membrane</keyword>
<organism evidence="3 4">
    <name type="scientific">Candidatus Microbacterium stercoravium</name>
    <dbReference type="NCBI Taxonomy" id="2838697"/>
    <lineage>
        <taxon>Bacteria</taxon>
        <taxon>Bacillati</taxon>
        <taxon>Actinomycetota</taxon>
        <taxon>Actinomycetes</taxon>
        <taxon>Micrococcales</taxon>
        <taxon>Microbacteriaceae</taxon>
        <taxon>Microbacterium</taxon>
    </lineage>
</organism>
<gene>
    <name evidence="3" type="ORF">H9800_02795</name>
</gene>
<reference evidence="3" key="2">
    <citation type="submission" date="2021-04" db="EMBL/GenBank/DDBJ databases">
        <authorList>
            <person name="Gilroy R."/>
        </authorList>
    </citation>
    <scope>NUCLEOTIDE SEQUENCE</scope>
    <source>
        <strain evidence="3">ChiHjej8B7-3636</strain>
    </source>
</reference>
<dbReference type="GO" id="GO:0005829">
    <property type="term" value="C:cytosol"/>
    <property type="evidence" value="ECO:0007669"/>
    <property type="project" value="TreeGrafter"/>
</dbReference>
<dbReference type="InterPro" id="IPR045886">
    <property type="entry name" value="ThiF/MoeB/HesA"/>
</dbReference>
<comment type="caution">
    <text evidence="3">The sequence shown here is derived from an EMBL/GenBank/DDBJ whole genome shotgun (WGS) entry which is preliminary data.</text>
</comment>